<sequence length="128" mass="14008">WGRLGAWTRPCLPAGRRPCSRRVHPTGSRPPSLGCSTWCPRTTGRTRCCVGTRCSSPASPATTWPRDWRRPGRAGARSGSTSPTSSPSRRWRRRWSPTSGRAPGWRSPPAASMWSRGRCAANGGYRGC</sequence>
<dbReference type="EMBL" id="CADCTI010000006">
    <property type="protein sequence ID" value="CAA9210389.1"/>
    <property type="molecule type" value="Genomic_DNA"/>
</dbReference>
<evidence type="ECO:0000256" key="1">
    <source>
        <dbReference type="SAM" id="MobiDB-lite"/>
    </source>
</evidence>
<feature type="compositionally biased region" description="Low complexity" evidence="1">
    <location>
        <begin position="73"/>
        <end position="88"/>
    </location>
</feature>
<feature type="non-terminal residue" evidence="2">
    <location>
        <position position="128"/>
    </location>
</feature>
<accession>A0A6J4H206</accession>
<name>A0A6J4H206_9ACTN</name>
<gene>
    <name evidence="2" type="ORF">AVDCRST_MAG57-67</name>
</gene>
<proteinExistence type="predicted"/>
<reference evidence="2" key="1">
    <citation type="submission" date="2020-02" db="EMBL/GenBank/DDBJ databases">
        <authorList>
            <person name="Meier V. D."/>
        </authorList>
    </citation>
    <scope>NUCLEOTIDE SEQUENCE</scope>
    <source>
        <strain evidence="2">AVDCRST_MAG57</strain>
    </source>
</reference>
<feature type="region of interest" description="Disordered" evidence="1">
    <location>
        <begin position="53"/>
        <end position="113"/>
    </location>
</feature>
<evidence type="ECO:0000313" key="2">
    <source>
        <dbReference type="EMBL" id="CAA9210389.1"/>
    </source>
</evidence>
<dbReference type="AlphaFoldDB" id="A0A6J4H206"/>
<protein>
    <submittedName>
        <fullName evidence="2">Uncharacterized protein</fullName>
    </submittedName>
</protein>
<organism evidence="2">
    <name type="scientific">uncultured Blastococcus sp</name>
    <dbReference type="NCBI Taxonomy" id="217144"/>
    <lineage>
        <taxon>Bacteria</taxon>
        <taxon>Bacillati</taxon>
        <taxon>Actinomycetota</taxon>
        <taxon>Actinomycetes</taxon>
        <taxon>Geodermatophilales</taxon>
        <taxon>Geodermatophilaceae</taxon>
        <taxon>Blastococcus</taxon>
        <taxon>environmental samples</taxon>
    </lineage>
</organism>
<feature type="non-terminal residue" evidence="2">
    <location>
        <position position="1"/>
    </location>
</feature>